<name>A0A835E8Y1_9POAL</name>
<keyword evidence="3" id="KW-1185">Reference proteome</keyword>
<dbReference type="Proteomes" id="UP000636709">
    <property type="component" value="Unassembled WGS sequence"/>
</dbReference>
<organism evidence="2 3">
    <name type="scientific">Digitaria exilis</name>
    <dbReference type="NCBI Taxonomy" id="1010633"/>
    <lineage>
        <taxon>Eukaryota</taxon>
        <taxon>Viridiplantae</taxon>
        <taxon>Streptophyta</taxon>
        <taxon>Embryophyta</taxon>
        <taxon>Tracheophyta</taxon>
        <taxon>Spermatophyta</taxon>
        <taxon>Magnoliopsida</taxon>
        <taxon>Liliopsida</taxon>
        <taxon>Poales</taxon>
        <taxon>Poaceae</taxon>
        <taxon>PACMAD clade</taxon>
        <taxon>Panicoideae</taxon>
        <taxon>Panicodae</taxon>
        <taxon>Paniceae</taxon>
        <taxon>Anthephorinae</taxon>
        <taxon>Digitaria</taxon>
    </lineage>
</organism>
<feature type="region of interest" description="Disordered" evidence="1">
    <location>
        <begin position="40"/>
        <end position="102"/>
    </location>
</feature>
<feature type="compositionally biased region" description="Low complexity" evidence="1">
    <location>
        <begin position="80"/>
        <end position="90"/>
    </location>
</feature>
<proteinExistence type="predicted"/>
<evidence type="ECO:0000256" key="1">
    <source>
        <dbReference type="SAM" id="MobiDB-lite"/>
    </source>
</evidence>
<gene>
    <name evidence="2" type="ORF">HU200_046973</name>
</gene>
<accession>A0A835E8Y1</accession>
<evidence type="ECO:0000313" key="3">
    <source>
        <dbReference type="Proteomes" id="UP000636709"/>
    </source>
</evidence>
<dbReference type="EMBL" id="JACEFO010002165">
    <property type="protein sequence ID" value="KAF8676426.1"/>
    <property type="molecule type" value="Genomic_DNA"/>
</dbReference>
<feature type="compositionally biased region" description="Polar residues" evidence="1">
    <location>
        <begin position="40"/>
        <end position="50"/>
    </location>
</feature>
<evidence type="ECO:0000313" key="2">
    <source>
        <dbReference type="EMBL" id="KAF8676426.1"/>
    </source>
</evidence>
<dbReference type="AlphaFoldDB" id="A0A835E8Y1"/>
<protein>
    <submittedName>
        <fullName evidence="2">Uncharacterized protein</fullName>
    </submittedName>
</protein>
<reference evidence="2" key="1">
    <citation type="submission" date="2020-07" db="EMBL/GenBank/DDBJ databases">
        <title>Genome sequence and genetic diversity analysis of an under-domesticated orphan crop, white fonio (Digitaria exilis).</title>
        <authorList>
            <person name="Bennetzen J.L."/>
            <person name="Chen S."/>
            <person name="Ma X."/>
            <person name="Wang X."/>
            <person name="Yssel A.E.J."/>
            <person name="Chaluvadi S.R."/>
            <person name="Johnson M."/>
            <person name="Gangashetty P."/>
            <person name="Hamidou F."/>
            <person name="Sanogo M.D."/>
            <person name="Zwaenepoel A."/>
            <person name="Wallace J."/>
            <person name="Van De Peer Y."/>
            <person name="Van Deynze A."/>
        </authorList>
    </citation>
    <scope>NUCLEOTIDE SEQUENCE</scope>
    <source>
        <tissue evidence="2">Leaves</tissue>
    </source>
</reference>
<comment type="caution">
    <text evidence="2">The sequence shown here is derived from an EMBL/GenBank/DDBJ whole genome shotgun (WGS) entry which is preliminary data.</text>
</comment>
<feature type="compositionally biased region" description="Basic and acidic residues" evidence="1">
    <location>
        <begin position="51"/>
        <end position="63"/>
    </location>
</feature>
<sequence>MDGSKQGELYILSTPFASQETICLLSPRSKQLCPSLPLHTSLSRSLSNTGVKEKSGASNKKLELSISPGKKIKGAPRSGATAATTTAEATPVGLIPRGSCWP</sequence>